<dbReference type="Pfam" id="PF01370">
    <property type="entry name" value="Epimerase"/>
    <property type="match status" value="1"/>
</dbReference>
<evidence type="ECO:0000313" key="2">
    <source>
        <dbReference type="EMBL" id="PAU48221.1"/>
    </source>
</evidence>
<dbReference type="InterPro" id="IPR036291">
    <property type="entry name" value="NAD(P)-bd_dom_sf"/>
</dbReference>
<feature type="domain" description="NAD-dependent epimerase/dehydratase" evidence="1">
    <location>
        <begin position="17"/>
        <end position="255"/>
    </location>
</feature>
<dbReference type="AlphaFoldDB" id="A0A2A2D9R2"/>
<keyword evidence="3" id="KW-1185">Reference proteome</keyword>
<evidence type="ECO:0000313" key="3">
    <source>
        <dbReference type="Proteomes" id="UP000218944"/>
    </source>
</evidence>
<dbReference type="SUPFAM" id="SSF51735">
    <property type="entry name" value="NAD(P)-binding Rossmann-fold domains"/>
    <property type="match status" value="1"/>
</dbReference>
<name>A0A2A2D9R2_9ACTN</name>
<reference evidence="2 3" key="1">
    <citation type="submission" date="2017-08" db="EMBL/GenBank/DDBJ databases">
        <title>Genome sequence of Streptomyces albireticuli NRRL B-1670.</title>
        <authorList>
            <person name="Graham D.E."/>
            <person name="Mahan K.M."/>
            <person name="Klingeman D.M."/>
            <person name="Hettich R.L."/>
            <person name="Parry R.J."/>
            <person name="Spain J.C."/>
        </authorList>
    </citation>
    <scope>NUCLEOTIDE SEQUENCE [LARGE SCALE GENOMIC DNA]</scope>
    <source>
        <strain evidence="2 3">NRRL B-1670</strain>
    </source>
</reference>
<dbReference type="PANTHER" id="PTHR43245:SF13">
    <property type="entry name" value="UDP-D-APIOSE_UDP-D-XYLOSE SYNTHASE 2"/>
    <property type="match status" value="1"/>
</dbReference>
<dbReference type="PANTHER" id="PTHR43245">
    <property type="entry name" value="BIFUNCTIONAL POLYMYXIN RESISTANCE PROTEIN ARNA"/>
    <property type="match status" value="1"/>
</dbReference>
<dbReference type="EMBL" id="NSJV01000277">
    <property type="protein sequence ID" value="PAU48221.1"/>
    <property type="molecule type" value="Genomic_DNA"/>
</dbReference>
<comment type="caution">
    <text evidence="2">The sequence shown here is derived from an EMBL/GenBank/DDBJ whole genome shotgun (WGS) entry which is preliminary data.</text>
</comment>
<protein>
    <submittedName>
        <fullName evidence="2">Epimerase</fullName>
    </submittedName>
</protein>
<dbReference type="RefSeq" id="WP_095581328.1">
    <property type="nucleotide sequence ID" value="NZ_JAJQQS010000010.1"/>
</dbReference>
<sequence>MSEIHPAVTAPVIRRAVVTGAAGFIGSHLAHALLQAGATVIGVDRRGPAGDDSSAANLSVLHGREGYIPVTADLLDCAIDPLLVDADVVFHLAGVPGVRPSWGGQFSEYVRSNILATQRVMDAATRMHVPRLVVASSSSVYGVTSGGPSVESDRPRPASPYAVTKLAEEQLCLAHAARAACPTSVIALRYFTVYGPRQRPDMFIHRALDAALTGRSLRLYGDGHQRRDFTFIDDAVAATIAAGTAPNNTSIVNIGGGTNASLIDVINIVQSLAGREIDVRSDTARSGDVLSTRADTRLAEAALGWRATTDLPSGMRAQMQALAHSAYPAAA</sequence>
<dbReference type="InterPro" id="IPR001509">
    <property type="entry name" value="Epimerase_deHydtase"/>
</dbReference>
<dbReference type="PRINTS" id="PR01713">
    <property type="entry name" value="NUCEPIMERASE"/>
</dbReference>
<dbReference type="Proteomes" id="UP000218944">
    <property type="component" value="Unassembled WGS sequence"/>
</dbReference>
<gene>
    <name evidence="2" type="ORF">CK936_14265</name>
</gene>
<proteinExistence type="predicted"/>
<organism evidence="2 3">
    <name type="scientific">Streptomyces albireticuli</name>
    <dbReference type="NCBI Taxonomy" id="1940"/>
    <lineage>
        <taxon>Bacteria</taxon>
        <taxon>Bacillati</taxon>
        <taxon>Actinomycetota</taxon>
        <taxon>Actinomycetes</taxon>
        <taxon>Kitasatosporales</taxon>
        <taxon>Streptomycetaceae</taxon>
        <taxon>Streptomyces</taxon>
    </lineage>
</organism>
<dbReference type="Gene3D" id="3.40.50.720">
    <property type="entry name" value="NAD(P)-binding Rossmann-like Domain"/>
    <property type="match status" value="1"/>
</dbReference>
<evidence type="ECO:0000259" key="1">
    <source>
        <dbReference type="Pfam" id="PF01370"/>
    </source>
</evidence>
<dbReference type="InterPro" id="IPR050177">
    <property type="entry name" value="Lipid_A_modif_metabolic_enz"/>
</dbReference>
<accession>A0A2A2D9R2</accession>